<accession>A0A8E0TS48</accession>
<gene>
    <name evidence="2" type="ORF">MBEBAB_2229</name>
</gene>
<keyword evidence="1" id="KW-0812">Transmembrane</keyword>
<dbReference type="EMBL" id="BATC01000047">
    <property type="protein sequence ID" value="GAD59979.1"/>
    <property type="molecule type" value="Genomic_DNA"/>
</dbReference>
<sequence length="41" mass="4162">MTLQSLIILGGVVAAFAAFIVSVGGIAIWSNLDMRDPGAGE</sequence>
<proteinExistence type="predicted"/>
<protein>
    <submittedName>
        <fullName evidence="2">Uncharacterized protein</fullName>
    </submittedName>
</protein>
<dbReference type="Proteomes" id="UP000016569">
    <property type="component" value="Unassembled WGS sequence"/>
</dbReference>
<evidence type="ECO:0000256" key="1">
    <source>
        <dbReference type="SAM" id="Phobius"/>
    </source>
</evidence>
<comment type="caution">
    <text evidence="2">The sequence shown here is derived from an EMBL/GenBank/DDBJ whole genome shotgun (WGS) entry which is preliminary data.</text>
</comment>
<dbReference type="AlphaFoldDB" id="A0A8E0TS48"/>
<keyword evidence="3" id="KW-1185">Reference proteome</keyword>
<evidence type="ECO:0000313" key="2">
    <source>
        <dbReference type="EMBL" id="GAD59979.1"/>
    </source>
</evidence>
<keyword evidence="1" id="KW-0472">Membrane</keyword>
<evidence type="ECO:0000313" key="3">
    <source>
        <dbReference type="Proteomes" id="UP000016569"/>
    </source>
</evidence>
<reference evidence="3" key="1">
    <citation type="journal article" date="2013" name="Genome Announc.">
        <title>Draft Genome Sequence of the Dimorphic Prosthecate Bacterium Brevundimonas abyssalis TAR-001T.</title>
        <authorList>
            <person name="Tsubouchi T."/>
            <person name="Nishi S."/>
            <person name="Usui K."/>
            <person name="Shimane Y."/>
            <person name="Takaki Y."/>
            <person name="Maruyama T."/>
            <person name="Hatada Y."/>
        </authorList>
    </citation>
    <scope>NUCLEOTIDE SEQUENCE [LARGE SCALE GENOMIC DNA]</scope>
    <source>
        <strain evidence="3">TAR-001</strain>
    </source>
</reference>
<feature type="transmembrane region" description="Helical" evidence="1">
    <location>
        <begin position="6"/>
        <end position="29"/>
    </location>
</feature>
<organism evidence="2 3">
    <name type="scientific">Brevundimonas abyssalis TAR-001</name>
    <dbReference type="NCBI Taxonomy" id="1391729"/>
    <lineage>
        <taxon>Bacteria</taxon>
        <taxon>Pseudomonadati</taxon>
        <taxon>Pseudomonadota</taxon>
        <taxon>Alphaproteobacteria</taxon>
        <taxon>Caulobacterales</taxon>
        <taxon>Caulobacteraceae</taxon>
        <taxon>Brevundimonas</taxon>
    </lineage>
</organism>
<name>A0A8E0TS48_9CAUL</name>
<keyword evidence="1" id="KW-1133">Transmembrane helix</keyword>